<dbReference type="GO" id="GO:0051536">
    <property type="term" value="F:iron-sulfur cluster binding"/>
    <property type="evidence" value="ECO:0007669"/>
    <property type="project" value="UniProtKB-KW"/>
</dbReference>
<protein>
    <submittedName>
        <fullName evidence="12">Molybdopterin-dependent oxidoreductase</fullName>
    </submittedName>
</protein>
<dbReference type="GO" id="GO:0046872">
    <property type="term" value="F:metal ion binding"/>
    <property type="evidence" value="ECO:0007669"/>
    <property type="project" value="UniProtKB-KW"/>
</dbReference>
<feature type="domain" description="Molybdopterin dinucleotide-binding" evidence="10">
    <location>
        <begin position="228"/>
        <end position="338"/>
    </location>
</feature>
<evidence type="ECO:0000256" key="3">
    <source>
        <dbReference type="ARBA" id="ARBA00008747"/>
    </source>
</evidence>
<dbReference type="AlphaFoldDB" id="A0AAE8X317"/>
<dbReference type="PANTHER" id="PTHR43105:SF9">
    <property type="entry name" value="NADPH-FE(3+) OXIDOREDUCTASE SUBUNIT ALPHA"/>
    <property type="match status" value="1"/>
</dbReference>
<dbReference type="InterPro" id="IPR006656">
    <property type="entry name" value="Mopterin_OxRdtase"/>
</dbReference>
<dbReference type="GO" id="GO:0016491">
    <property type="term" value="F:oxidoreductase activity"/>
    <property type="evidence" value="ECO:0007669"/>
    <property type="project" value="UniProtKB-KW"/>
</dbReference>
<dbReference type="PANTHER" id="PTHR43105">
    <property type="entry name" value="RESPIRATORY NITRATE REDUCTASE"/>
    <property type="match status" value="1"/>
</dbReference>
<name>A0AAE8X317_9ENTR</name>
<gene>
    <name evidence="12" type="ORF">FZC81_18700</name>
</gene>
<reference evidence="12 13" key="1">
    <citation type="submission" date="2019-08" db="EMBL/GenBank/DDBJ databases">
        <title>Whole genome sequence analysis of bacterial isolates in patients.</title>
        <authorList>
            <person name="Jeong K.C."/>
        </authorList>
    </citation>
    <scope>NUCLEOTIDE SEQUENCE [LARGE SCALE GENOMIC DNA]</scope>
    <source>
        <strain evidence="12 13">KCJ3K342</strain>
    </source>
</reference>
<evidence type="ECO:0000256" key="2">
    <source>
        <dbReference type="ARBA" id="ARBA00001966"/>
    </source>
</evidence>
<dbReference type="Gene3D" id="2.40.40.20">
    <property type="match status" value="1"/>
</dbReference>
<dbReference type="RefSeq" id="WP_148984031.1">
    <property type="nucleotide sequence ID" value="NZ_JBKJEP010000069.1"/>
</dbReference>
<proteinExistence type="inferred from homology"/>
<keyword evidence="8" id="KW-0534">Nitrate assimilation</keyword>
<dbReference type="Pfam" id="PF04324">
    <property type="entry name" value="Fer2_BFD"/>
    <property type="match status" value="1"/>
</dbReference>
<evidence type="ECO:0000256" key="7">
    <source>
        <dbReference type="ARBA" id="ARBA00023014"/>
    </source>
</evidence>
<dbReference type="GO" id="GO:0045333">
    <property type="term" value="P:cellular respiration"/>
    <property type="evidence" value="ECO:0007669"/>
    <property type="project" value="UniProtKB-ARBA"/>
</dbReference>
<comment type="cofactor">
    <cofactor evidence="1">
        <name>Mo-bis(molybdopterin guanine dinucleotide)</name>
        <dbReference type="ChEBI" id="CHEBI:60539"/>
    </cofactor>
</comment>
<sequence length="514" mass="56374">EVGGLANQLAAHMNFEPDDLSRVARFWGTERLAQTPGLMAVELFDAIARGEVKAVWIMGTNPAVSLPDSHAVCQALAACPLVMVSEVMQETDTSRFAHIRFPALGWGEKNGTVTNSERRISRQRAFLPAPGEARPDWWIIARMADQLGYGDAFAWKHPQEIFCEHAALTAFENNGERALNLRELASLSREAWDALAPYQWHAGDFPQRNLVPVDPSSHAAGVDELYPLILNTGRIRDQWHTMTRTGYVPRLMQHIDEPFVEMNATDAARAGLTDGQLARVSSPRGVMVARVRISTAQRAGELFAPMHWNAQFARQGKVNALVEGRIDAGSGQPESKQTAVRIMPWLPAWQGELYARELPALPPSVCWWRKASRLTVAGEQPLLSWVRAYASGRGWQLQVAQTGERSSVLAWHHGELMLGYWEGHTLPALAHAFIEEAFSAAPVQLAERHALLHGQRPGEDADPGRIICSCFSVGENTIRKAIAGGCDSAAALGVKLRCGTNCGSCVPELKALLG</sequence>
<accession>A0AAE8X317</accession>
<dbReference type="CDD" id="cd02791">
    <property type="entry name" value="MopB_CT_Nitrate-R-NapA-like"/>
    <property type="match status" value="1"/>
</dbReference>
<dbReference type="EMBL" id="VTDZ01000097">
    <property type="protein sequence ID" value="TYS08513.1"/>
    <property type="molecule type" value="Genomic_DNA"/>
</dbReference>
<dbReference type="Pfam" id="PF01568">
    <property type="entry name" value="Molydop_binding"/>
    <property type="match status" value="1"/>
</dbReference>
<comment type="caution">
    <text evidence="12">The sequence shown here is derived from an EMBL/GenBank/DDBJ whole genome shotgun (WGS) entry which is preliminary data.</text>
</comment>
<dbReference type="Gene3D" id="1.10.10.1100">
    <property type="entry name" value="BFD-like [2Fe-2S]-binding domain"/>
    <property type="match status" value="1"/>
</dbReference>
<evidence type="ECO:0000259" key="10">
    <source>
        <dbReference type="Pfam" id="PF01568"/>
    </source>
</evidence>
<dbReference type="GO" id="GO:0016020">
    <property type="term" value="C:membrane"/>
    <property type="evidence" value="ECO:0007669"/>
    <property type="project" value="TreeGrafter"/>
</dbReference>
<keyword evidence="7" id="KW-0411">Iron-sulfur</keyword>
<dbReference type="InterPro" id="IPR009010">
    <property type="entry name" value="Asp_de-COase-like_dom_sf"/>
</dbReference>
<keyword evidence="6" id="KW-0408">Iron</keyword>
<evidence type="ECO:0000256" key="8">
    <source>
        <dbReference type="ARBA" id="ARBA00023063"/>
    </source>
</evidence>
<evidence type="ECO:0000256" key="5">
    <source>
        <dbReference type="ARBA" id="ARBA00023002"/>
    </source>
</evidence>
<feature type="domain" description="Molybdopterin oxidoreductase" evidence="9">
    <location>
        <begin position="20"/>
        <end position="145"/>
    </location>
</feature>
<dbReference type="SUPFAM" id="SSF50692">
    <property type="entry name" value="ADC-like"/>
    <property type="match status" value="1"/>
</dbReference>
<dbReference type="GO" id="GO:0042128">
    <property type="term" value="P:nitrate assimilation"/>
    <property type="evidence" value="ECO:0007669"/>
    <property type="project" value="UniProtKB-KW"/>
</dbReference>
<evidence type="ECO:0000313" key="12">
    <source>
        <dbReference type="EMBL" id="TYS08513.1"/>
    </source>
</evidence>
<dbReference type="Gene3D" id="3.40.50.740">
    <property type="match status" value="1"/>
</dbReference>
<dbReference type="InterPro" id="IPR041854">
    <property type="entry name" value="BFD-like_2Fe2S-bd_dom_sf"/>
</dbReference>
<dbReference type="GO" id="GO:0043546">
    <property type="term" value="F:molybdopterin cofactor binding"/>
    <property type="evidence" value="ECO:0007669"/>
    <property type="project" value="InterPro"/>
</dbReference>
<evidence type="ECO:0000259" key="11">
    <source>
        <dbReference type="Pfam" id="PF04324"/>
    </source>
</evidence>
<dbReference type="InterPro" id="IPR041957">
    <property type="entry name" value="CT_Nitrate-R-NapA-like"/>
</dbReference>
<dbReference type="InterPro" id="IPR007419">
    <property type="entry name" value="BFD-like_2Fe2S-bd_dom"/>
</dbReference>
<dbReference type="GO" id="GO:1990204">
    <property type="term" value="C:oxidoreductase complex"/>
    <property type="evidence" value="ECO:0007669"/>
    <property type="project" value="UniProtKB-ARBA"/>
</dbReference>
<dbReference type="SUPFAM" id="SSF53706">
    <property type="entry name" value="Formate dehydrogenase/DMSO reductase, domains 1-3"/>
    <property type="match status" value="1"/>
</dbReference>
<evidence type="ECO:0000256" key="1">
    <source>
        <dbReference type="ARBA" id="ARBA00001942"/>
    </source>
</evidence>
<evidence type="ECO:0000256" key="4">
    <source>
        <dbReference type="ARBA" id="ARBA00022723"/>
    </source>
</evidence>
<evidence type="ECO:0000256" key="6">
    <source>
        <dbReference type="ARBA" id="ARBA00023004"/>
    </source>
</evidence>
<feature type="domain" description="BFD-like [2Fe-2S]-binding" evidence="11">
    <location>
        <begin position="466"/>
        <end position="513"/>
    </location>
</feature>
<dbReference type="InterPro" id="IPR050123">
    <property type="entry name" value="Prok_molybdopt-oxidoreductase"/>
</dbReference>
<organism evidence="12 13">
    <name type="scientific">Enterobacter hormaechei</name>
    <dbReference type="NCBI Taxonomy" id="158836"/>
    <lineage>
        <taxon>Bacteria</taxon>
        <taxon>Pseudomonadati</taxon>
        <taxon>Pseudomonadota</taxon>
        <taxon>Gammaproteobacteria</taxon>
        <taxon>Enterobacterales</taxon>
        <taxon>Enterobacteriaceae</taxon>
        <taxon>Enterobacter</taxon>
        <taxon>Enterobacter cloacae complex</taxon>
    </lineage>
</organism>
<dbReference type="InterPro" id="IPR006657">
    <property type="entry name" value="MoPterin_dinucl-bd_dom"/>
</dbReference>
<comment type="similarity">
    <text evidence="3">Belongs to the prokaryotic molybdopterin-containing oxidoreductase family. NasA/NapA/NarB subfamily.</text>
</comment>
<feature type="non-terminal residue" evidence="12">
    <location>
        <position position="1"/>
    </location>
</feature>
<keyword evidence="5" id="KW-0560">Oxidoreductase</keyword>
<dbReference type="Pfam" id="PF00384">
    <property type="entry name" value="Molybdopterin"/>
    <property type="match status" value="1"/>
</dbReference>
<dbReference type="Proteomes" id="UP000322612">
    <property type="component" value="Unassembled WGS sequence"/>
</dbReference>
<keyword evidence="4" id="KW-0479">Metal-binding</keyword>
<comment type="cofactor">
    <cofactor evidence="2">
        <name>[4Fe-4S] cluster</name>
        <dbReference type="ChEBI" id="CHEBI:49883"/>
    </cofactor>
</comment>
<evidence type="ECO:0000259" key="9">
    <source>
        <dbReference type="Pfam" id="PF00384"/>
    </source>
</evidence>
<evidence type="ECO:0000313" key="13">
    <source>
        <dbReference type="Proteomes" id="UP000322612"/>
    </source>
</evidence>